<gene>
    <name evidence="1" type="ORF">SU86_008635</name>
</gene>
<dbReference type="InterPro" id="IPR007355">
    <property type="entry name" value="DUF424"/>
</dbReference>
<protein>
    <recommendedName>
        <fullName evidence="3">DUF424 domain-containing protein</fullName>
    </recommendedName>
</protein>
<dbReference type="Proteomes" id="UP000266745">
    <property type="component" value="Chromosome"/>
</dbReference>
<evidence type="ECO:0000313" key="1">
    <source>
        <dbReference type="EMBL" id="AJZ76409.1"/>
    </source>
</evidence>
<accession>A0A3G1B2N7</accession>
<dbReference type="RefSeq" id="WP_048187150.1">
    <property type="nucleotide sequence ID" value="NZ_CP011097.1"/>
</dbReference>
<dbReference type="Pfam" id="PF04242">
    <property type="entry name" value="DUF424"/>
    <property type="match status" value="1"/>
</dbReference>
<name>A0A3G1B2N7_9ARCH</name>
<dbReference type="Gene3D" id="3.30.1860.10">
    <property type="entry name" value="uncharacterized conserved protein from methanopyrus kandleri domain like"/>
    <property type="match status" value="1"/>
</dbReference>
<organism evidence="1 2">
    <name type="scientific">Candidatus Nitrosotenuis cloacae</name>
    <dbReference type="NCBI Taxonomy" id="1603555"/>
    <lineage>
        <taxon>Archaea</taxon>
        <taxon>Nitrososphaerota</taxon>
        <taxon>Candidatus Nitrosotenuis</taxon>
    </lineage>
</organism>
<dbReference type="AlphaFoldDB" id="A0A3G1B2N7"/>
<reference evidence="1 2" key="1">
    <citation type="journal article" date="2016" name="Sci. Rep.">
        <title>A novel ammonia-oxidizing archaeon from wastewater treatment plant: Its enrichment, physiological and genomic characteristics.</title>
        <authorList>
            <person name="Li Y."/>
            <person name="Ding K."/>
            <person name="Wen X."/>
            <person name="Zhang B."/>
            <person name="Shen B."/>
            <person name="Yang Y."/>
        </authorList>
    </citation>
    <scope>NUCLEOTIDE SEQUENCE [LARGE SCALE GENOMIC DNA]</scope>
    <source>
        <strain evidence="1 2">SAT1</strain>
    </source>
</reference>
<dbReference type="OrthoDB" id="18015at2157"/>
<keyword evidence="2" id="KW-1185">Reference proteome</keyword>
<dbReference type="STRING" id="1603555.SU86_008635"/>
<dbReference type="GeneID" id="24874627"/>
<dbReference type="KEGG" id="tah:SU86_008635"/>
<evidence type="ECO:0008006" key="3">
    <source>
        <dbReference type="Google" id="ProtNLM"/>
    </source>
</evidence>
<dbReference type="EMBL" id="CP011097">
    <property type="protein sequence ID" value="AJZ76409.1"/>
    <property type="molecule type" value="Genomic_DNA"/>
</dbReference>
<proteinExistence type="predicted"/>
<sequence>MRFFVRTSNYQNSNMLNMCDEELLGRIVKNGNLQINISKSYYGQRLVEKAEAETLMKNSSVLNLVGKQTIEMSVELNIGSRQGVKTIDDVPFLIVFKM</sequence>
<evidence type="ECO:0000313" key="2">
    <source>
        <dbReference type="Proteomes" id="UP000266745"/>
    </source>
</evidence>